<keyword evidence="4" id="KW-1185">Reference proteome</keyword>
<feature type="domain" description="SRP9" evidence="2">
    <location>
        <begin position="4"/>
        <end position="43"/>
    </location>
</feature>
<protein>
    <recommendedName>
        <fullName evidence="2">SRP9 domain-containing protein</fullName>
    </recommendedName>
</protein>
<reference evidence="3 4" key="1">
    <citation type="submission" date="2023-08" db="EMBL/GenBank/DDBJ databases">
        <authorList>
            <person name="Palmer J.M."/>
        </authorList>
    </citation>
    <scope>NUCLEOTIDE SEQUENCE [LARGE SCALE GENOMIC DNA]</scope>
    <source>
        <strain evidence="3 4">TWF481</strain>
    </source>
</reference>
<evidence type="ECO:0000313" key="4">
    <source>
        <dbReference type="Proteomes" id="UP001370758"/>
    </source>
</evidence>
<name>A0AAV9WPM7_9PEZI</name>
<dbReference type="EMBL" id="JAVHJL010000002">
    <property type="protein sequence ID" value="KAK6509473.1"/>
    <property type="molecule type" value="Genomic_DNA"/>
</dbReference>
<evidence type="ECO:0000259" key="2">
    <source>
        <dbReference type="Pfam" id="PF05486"/>
    </source>
</evidence>
<dbReference type="Proteomes" id="UP001370758">
    <property type="component" value="Unassembled WGS sequence"/>
</dbReference>
<comment type="caution">
    <text evidence="3">The sequence shown here is derived from an EMBL/GenBank/DDBJ whole genome shotgun (WGS) entry which is preliminary data.</text>
</comment>
<dbReference type="InterPro" id="IPR039432">
    <property type="entry name" value="SRP9_dom"/>
</dbReference>
<feature type="region of interest" description="Disordered" evidence="1">
    <location>
        <begin position="34"/>
        <end position="60"/>
    </location>
</feature>
<proteinExistence type="predicted"/>
<sequence>MVLVKTPSDFIDRSILLLQAHPNTTRITTTYHITPHQQPHPAIQTLPQKPTKSQNSHGVP</sequence>
<dbReference type="AlphaFoldDB" id="A0AAV9WPM7"/>
<accession>A0AAV9WPM7</accession>
<gene>
    <name evidence="3" type="ORF">TWF481_004217</name>
</gene>
<evidence type="ECO:0000313" key="3">
    <source>
        <dbReference type="EMBL" id="KAK6509473.1"/>
    </source>
</evidence>
<evidence type="ECO:0000256" key="1">
    <source>
        <dbReference type="SAM" id="MobiDB-lite"/>
    </source>
</evidence>
<feature type="compositionally biased region" description="Polar residues" evidence="1">
    <location>
        <begin position="45"/>
        <end position="60"/>
    </location>
</feature>
<dbReference type="Pfam" id="PF05486">
    <property type="entry name" value="SRP9-21"/>
    <property type="match status" value="1"/>
</dbReference>
<organism evidence="3 4">
    <name type="scientific">Arthrobotrys musiformis</name>
    <dbReference type="NCBI Taxonomy" id="47236"/>
    <lineage>
        <taxon>Eukaryota</taxon>
        <taxon>Fungi</taxon>
        <taxon>Dikarya</taxon>
        <taxon>Ascomycota</taxon>
        <taxon>Pezizomycotina</taxon>
        <taxon>Orbiliomycetes</taxon>
        <taxon>Orbiliales</taxon>
        <taxon>Orbiliaceae</taxon>
        <taxon>Arthrobotrys</taxon>
    </lineage>
</organism>